<sequence>MPWHRGETAMHTLLSLPPRNNPTTPGLHPRYGPRMSAAPLIALAAADEQGRAWATVWGGNAGTAGIVAPNVLGVRSKVSAHDPVLGALWGPKEGRRVVKPGDPGERLVAGLAIDLETRDRVKFAGRMMVGAAEEEGGVRDVQVGIEVRESMGNCPKYINRRTVVPRETMEPTIESEALPLVPRAVEMIRGADMFFVASGAEGKMDSNYRGGPPGFVRIARNDEGGVELVYPEYSGNRLYQTLGNLKVNPAIGITIVDFETSDVLYLTGTSTILIGPAASSLLQHTTLAVKATITSARLVSGGLPFHAAGPVPGAPDYSPYNPPVRPLLTEKSLPFASPQRTTTATFLRREVLSPTVARITLRLSPDSNNNNSGGGGEVPSWKSGEAITLDFSGELDNGYAHMRDEDPLSLNDDFVRTFTVSSPAPSSPGVQKKGAPVEVEITVRKHGPATGLLFRWNPRAELTLPVLGFGGTDGFLIPVPAPGSGSPDQEGPLSVFVAGGVGITPILAQAGAVLSSAGQLRVLWGLRAEDLPFATDVLSRVPGLAAVTTLFVSGAGGQTTAADEEKLGAAGARVEKRRIGEADVRGAGGADADGSGRRRKFYVCAGQGMTGAVLGWLEGEDVVTESFNY</sequence>
<protein>
    <submittedName>
        <fullName evidence="3">Related to oxidoreductase, FAD-binding</fullName>
    </submittedName>
</protein>
<keyword evidence="4" id="KW-1185">Reference proteome</keyword>
<feature type="domain" description="FAD-binding FR-type" evidence="2">
    <location>
        <begin position="339"/>
        <end position="478"/>
    </location>
</feature>
<reference evidence="3" key="1">
    <citation type="submission" date="2018-03" db="EMBL/GenBank/DDBJ databases">
        <authorList>
            <person name="Guldener U."/>
        </authorList>
    </citation>
    <scope>NUCLEOTIDE SEQUENCE</scope>
</reference>
<feature type="region of interest" description="Disordered" evidence="1">
    <location>
        <begin position="363"/>
        <end position="382"/>
    </location>
</feature>
<dbReference type="EMBL" id="ONZQ02000011">
    <property type="protein sequence ID" value="SPO04957.1"/>
    <property type="molecule type" value="Genomic_DNA"/>
</dbReference>
<comment type="caution">
    <text evidence="3">The sequence shown here is derived from an EMBL/GenBank/DDBJ whole genome shotgun (WGS) entry which is preliminary data.</text>
</comment>
<evidence type="ECO:0000313" key="3">
    <source>
        <dbReference type="EMBL" id="SPO04957.1"/>
    </source>
</evidence>
<dbReference type="PROSITE" id="PS51384">
    <property type="entry name" value="FAD_FR"/>
    <property type="match status" value="1"/>
</dbReference>
<dbReference type="GO" id="GO:0016491">
    <property type="term" value="F:oxidoreductase activity"/>
    <property type="evidence" value="ECO:0007669"/>
    <property type="project" value="InterPro"/>
</dbReference>
<evidence type="ECO:0000259" key="2">
    <source>
        <dbReference type="PROSITE" id="PS51384"/>
    </source>
</evidence>
<dbReference type="SUPFAM" id="SSF52343">
    <property type="entry name" value="Ferredoxin reductase-like, C-terminal NADP-linked domain"/>
    <property type="match status" value="1"/>
</dbReference>
<proteinExistence type="predicted"/>
<dbReference type="Gene3D" id="3.40.50.80">
    <property type="entry name" value="Nucleotide-binding domain of ferredoxin-NADP reductase (FNR) module"/>
    <property type="match status" value="1"/>
</dbReference>
<dbReference type="PANTHER" id="PTHR42815:SF2">
    <property type="entry name" value="FAD-BINDING, PUTATIVE (AFU_ORTHOLOGUE AFUA_6G07600)-RELATED"/>
    <property type="match status" value="1"/>
</dbReference>
<dbReference type="Proteomes" id="UP001187682">
    <property type="component" value="Unassembled WGS sequence"/>
</dbReference>
<accession>A0AAE8N2S7</accession>
<dbReference type="InterPro" id="IPR039261">
    <property type="entry name" value="FNR_nucleotide-bd"/>
</dbReference>
<dbReference type="InterPro" id="IPR017927">
    <property type="entry name" value="FAD-bd_FR_type"/>
</dbReference>
<dbReference type="AlphaFoldDB" id="A0AAE8N2S7"/>
<name>A0AAE8N2S7_9PEZI</name>
<gene>
    <name evidence="3" type="ORF">DNG_07642</name>
</gene>
<dbReference type="PANTHER" id="PTHR42815">
    <property type="entry name" value="FAD-BINDING, PUTATIVE (AFU_ORTHOLOGUE AFUA_6G07600)-RELATED"/>
    <property type="match status" value="1"/>
</dbReference>
<evidence type="ECO:0000313" key="4">
    <source>
        <dbReference type="Proteomes" id="UP001187682"/>
    </source>
</evidence>
<evidence type="ECO:0000256" key="1">
    <source>
        <dbReference type="SAM" id="MobiDB-lite"/>
    </source>
</evidence>
<dbReference type="Gene3D" id="2.30.110.10">
    <property type="entry name" value="Electron Transport, Fmn-binding Protein, Chain A"/>
    <property type="match status" value="1"/>
</dbReference>
<organism evidence="3 4">
    <name type="scientific">Cephalotrichum gorgonifer</name>
    <dbReference type="NCBI Taxonomy" id="2041049"/>
    <lineage>
        <taxon>Eukaryota</taxon>
        <taxon>Fungi</taxon>
        <taxon>Dikarya</taxon>
        <taxon>Ascomycota</taxon>
        <taxon>Pezizomycotina</taxon>
        <taxon>Sordariomycetes</taxon>
        <taxon>Hypocreomycetidae</taxon>
        <taxon>Microascales</taxon>
        <taxon>Microascaceae</taxon>
        <taxon>Cephalotrichum</taxon>
    </lineage>
</organism>
<dbReference type="InterPro" id="IPR012349">
    <property type="entry name" value="Split_barrel_FMN-bd"/>
</dbReference>